<evidence type="ECO:0000313" key="1">
    <source>
        <dbReference type="EMBL" id="KAG0444454.1"/>
    </source>
</evidence>
<dbReference type="EMBL" id="JABSTQ010002010">
    <property type="protein sequence ID" value="KAG0444454.1"/>
    <property type="molecule type" value="Genomic_DNA"/>
</dbReference>
<protein>
    <submittedName>
        <fullName evidence="1">Uncharacterized protein</fullName>
    </submittedName>
</protein>
<comment type="caution">
    <text evidence="1">The sequence shown here is derived from an EMBL/GenBank/DDBJ whole genome shotgun (WGS) entry which is preliminary data.</text>
</comment>
<sequence>MSRGRGAVDPEKRRASLLDGNAVTEHPAPSDGGWGWLVCLASFWVHGAVFGLINCFGVLYPEIYKLTKDDERASFHTSLVGSVCVGATFSLSPVASLLADRIGFRSTVISGGLLAASGLLLSSWLLQVPLLWITYGGLVGVGASLSYAPSLAVLAQHFDRRLGLANGIASAGSSAFTMLLPLPLSALLRQLGLQKTLWVLAALLSTVAVAGLTFKRPRNMAHERGFRDEEEHPSKCCALIHRSLWTNRKYILWVTAVPLALFGYFVPYVHLVSGADN</sequence>
<gene>
    <name evidence="1" type="ORF">HPB47_013775</name>
</gene>
<organism evidence="1 2">
    <name type="scientific">Ixodes persulcatus</name>
    <name type="common">Taiga tick</name>
    <dbReference type="NCBI Taxonomy" id="34615"/>
    <lineage>
        <taxon>Eukaryota</taxon>
        <taxon>Metazoa</taxon>
        <taxon>Ecdysozoa</taxon>
        <taxon>Arthropoda</taxon>
        <taxon>Chelicerata</taxon>
        <taxon>Arachnida</taxon>
        <taxon>Acari</taxon>
        <taxon>Parasitiformes</taxon>
        <taxon>Ixodida</taxon>
        <taxon>Ixodoidea</taxon>
        <taxon>Ixodidae</taxon>
        <taxon>Ixodinae</taxon>
        <taxon>Ixodes</taxon>
    </lineage>
</organism>
<evidence type="ECO:0000313" key="2">
    <source>
        <dbReference type="Proteomes" id="UP000805193"/>
    </source>
</evidence>
<accession>A0AC60QXZ3</accession>
<keyword evidence="2" id="KW-1185">Reference proteome</keyword>
<reference evidence="1 2" key="1">
    <citation type="journal article" date="2020" name="Cell">
        <title>Large-Scale Comparative Analyses of Tick Genomes Elucidate Their Genetic Diversity and Vector Capacities.</title>
        <authorList>
            <consortium name="Tick Genome and Microbiome Consortium (TIGMIC)"/>
            <person name="Jia N."/>
            <person name="Wang J."/>
            <person name="Shi W."/>
            <person name="Du L."/>
            <person name="Sun Y."/>
            <person name="Zhan W."/>
            <person name="Jiang J.F."/>
            <person name="Wang Q."/>
            <person name="Zhang B."/>
            <person name="Ji P."/>
            <person name="Bell-Sakyi L."/>
            <person name="Cui X.M."/>
            <person name="Yuan T.T."/>
            <person name="Jiang B.G."/>
            <person name="Yang W.F."/>
            <person name="Lam T.T."/>
            <person name="Chang Q.C."/>
            <person name="Ding S.J."/>
            <person name="Wang X.J."/>
            <person name="Zhu J.G."/>
            <person name="Ruan X.D."/>
            <person name="Zhao L."/>
            <person name="Wei J.T."/>
            <person name="Ye R.Z."/>
            <person name="Que T.C."/>
            <person name="Du C.H."/>
            <person name="Zhou Y.H."/>
            <person name="Cheng J.X."/>
            <person name="Dai P.F."/>
            <person name="Guo W.B."/>
            <person name="Han X.H."/>
            <person name="Huang E.J."/>
            <person name="Li L.F."/>
            <person name="Wei W."/>
            <person name="Gao Y.C."/>
            <person name="Liu J.Z."/>
            <person name="Shao H.Z."/>
            <person name="Wang X."/>
            <person name="Wang C.C."/>
            <person name="Yang T.C."/>
            <person name="Huo Q.B."/>
            <person name="Li W."/>
            <person name="Chen H.Y."/>
            <person name="Chen S.E."/>
            <person name="Zhou L.G."/>
            <person name="Ni X.B."/>
            <person name="Tian J.H."/>
            <person name="Sheng Y."/>
            <person name="Liu T."/>
            <person name="Pan Y.S."/>
            <person name="Xia L.Y."/>
            <person name="Li J."/>
            <person name="Zhao F."/>
            <person name="Cao W.C."/>
        </authorList>
    </citation>
    <scope>NUCLEOTIDE SEQUENCE [LARGE SCALE GENOMIC DNA]</scope>
    <source>
        <strain evidence="1">Iper-2018</strain>
    </source>
</reference>
<proteinExistence type="predicted"/>
<dbReference type="Proteomes" id="UP000805193">
    <property type="component" value="Unassembled WGS sequence"/>
</dbReference>
<name>A0AC60QXZ3_IXOPE</name>